<sequence>MVKSYHSINRVIDRINDQEFVYFTKKDDVSALNKVLLYIRNNEHTRKLKIVSVFPEGEKAADSFVSDLNVLDREYPEIKIEFIQLNGEFTPDLIKELSNRWNIPINFMFIGSPGDKFPYPLQDLGGVRLII</sequence>
<evidence type="ECO:0000313" key="1">
    <source>
        <dbReference type="EMBL" id="XBQ22283.1"/>
    </source>
</evidence>
<dbReference type="RefSeq" id="WP_349351280.1">
    <property type="nucleotide sequence ID" value="NZ_CP157804.1"/>
</dbReference>
<name>A0AAU7MUT7_9FLAO</name>
<dbReference type="AlphaFoldDB" id="A0AAU7MUT7"/>
<reference evidence="1" key="1">
    <citation type="submission" date="2024-05" db="EMBL/GenBank/DDBJ databases">
        <title>Draft Genome Sequences of Flagellimonas sp. MMG031 and Marinobacter sp. MMG032 Isolated from the dinoflagellate Symbiodinium pilosum.</title>
        <authorList>
            <person name="Shikuma N.J."/>
            <person name="Farrell M.V."/>
        </authorList>
    </citation>
    <scope>NUCLEOTIDE SEQUENCE</scope>
    <source>
        <strain evidence="1">MMG031</strain>
    </source>
</reference>
<dbReference type="KEGG" id="fld:ABNE31_11805"/>
<accession>A0AAU7MUT7</accession>
<proteinExistence type="predicted"/>
<organism evidence="1">
    <name type="scientific">Flagellimonas sp. MMG031</name>
    <dbReference type="NCBI Taxonomy" id="3158549"/>
    <lineage>
        <taxon>Bacteria</taxon>
        <taxon>Pseudomonadati</taxon>
        <taxon>Bacteroidota</taxon>
        <taxon>Flavobacteriia</taxon>
        <taxon>Flavobacteriales</taxon>
        <taxon>Flavobacteriaceae</taxon>
        <taxon>Flagellimonas</taxon>
    </lineage>
</organism>
<dbReference type="EMBL" id="CP157804">
    <property type="protein sequence ID" value="XBQ22283.1"/>
    <property type="molecule type" value="Genomic_DNA"/>
</dbReference>
<protein>
    <submittedName>
        <fullName evidence="1">Uncharacterized protein</fullName>
    </submittedName>
</protein>
<gene>
    <name evidence="1" type="ORF">ABNE31_11805</name>
</gene>